<accession>A0A6L5YJQ5</accession>
<keyword evidence="5" id="KW-1185">Reference proteome</keyword>
<evidence type="ECO:0000256" key="1">
    <source>
        <dbReference type="ARBA" id="ARBA00022649"/>
    </source>
</evidence>
<dbReference type="NCBIfam" id="TIGR02385">
    <property type="entry name" value="RelE_StbE"/>
    <property type="match status" value="1"/>
</dbReference>
<evidence type="ECO:0000313" key="4">
    <source>
        <dbReference type="EMBL" id="MST58634.1"/>
    </source>
</evidence>
<sequence>MQYELILTGKFKKSLKLARKRGLDISLLEDIVTMLQNNIPLEEKYRDHELKGKYQGFRECHIQPDWLLIYLKEDGILTLTLVDTGTHADLFNM</sequence>
<proteinExistence type="inferred from homology"/>
<dbReference type="InterPro" id="IPR035093">
    <property type="entry name" value="RelE/ParE_toxin_dom_sf"/>
</dbReference>
<dbReference type="GO" id="GO:0004521">
    <property type="term" value="F:RNA endonuclease activity"/>
    <property type="evidence" value="ECO:0007669"/>
    <property type="project" value="TreeGrafter"/>
</dbReference>
<evidence type="ECO:0000256" key="3">
    <source>
        <dbReference type="PIRSR" id="PIRSR006156-1"/>
    </source>
</evidence>
<dbReference type="GO" id="GO:0006402">
    <property type="term" value="P:mRNA catabolic process"/>
    <property type="evidence" value="ECO:0007669"/>
    <property type="project" value="TreeGrafter"/>
</dbReference>
<comment type="similarity">
    <text evidence="2">Belongs to the RelE toxin family. YafQ subfamily.</text>
</comment>
<dbReference type="Pfam" id="PF15738">
    <property type="entry name" value="YafQ_toxin"/>
    <property type="match status" value="1"/>
</dbReference>
<dbReference type="InterPro" id="IPR007712">
    <property type="entry name" value="RelE/ParE_toxin"/>
</dbReference>
<reference evidence="4 5" key="1">
    <citation type="submission" date="2019-08" db="EMBL/GenBank/DDBJ databases">
        <title>In-depth cultivation of the pig gut microbiome towards novel bacterial diversity and tailored functional studies.</title>
        <authorList>
            <person name="Wylensek D."/>
            <person name="Hitch T.C.A."/>
            <person name="Clavel T."/>
        </authorList>
    </citation>
    <scope>NUCLEOTIDE SEQUENCE [LARGE SCALE GENOMIC DNA]</scope>
    <source>
        <strain evidence="4 5">WCA3-601-WT-6H</strain>
    </source>
</reference>
<organism evidence="4 5">
    <name type="scientific">Waltera intestinalis</name>
    <dbReference type="NCBI Taxonomy" id="2606635"/>
    <lineage>
        <taxon>Bacteria</taxon>
        <taxon>Bacillati</taxon>
        <taxon>Bacillota</taxon>
        <taxon>Clostridia</taxon>
        <taxon>Lachnospirales</taxon>
        <taxon>Lachnospiraceae</taxon>
        <taxon>Waltera</taxon>
    </lineage>
</organism>
<dbReference type="Proteomes" id="UP000476055">
    <property type="component" value="Unassembled WGS sequence"/>
</dbReference>
<dbReference type="EMBL" id="VUMU01000013">
    <property type="protein sequence ID" value="MST58634.1"/>
    <property type="molecule type" value="Genomic_DNA"/>
</dbReference>
<dbReference type="FunFam" id="3.30.2310.20:FF:000003">
    <property type="entry name" value="Type II toxin-antitoxin system YafQ family toxin"/>
    <property type="match status" value="1"/>
</dbReference>
<evidence type="ECO:0000256" key="2">
    <source>
        <dbReference type="ARBA" id="ARBA00061366"/>
    </source>
</evidence>
<dbReference type="PIRSF" id="PIRSF006156">
    <property type="entry name" value="YafQ"/>
    <property type="match status" value="1"/>
</dbReference>
<dbReference type="SUPFAM" id="SSF143011">
    <property type="entry name" value="RelE-like"/>
    <property type="match status" value="1"/>
</dbReference>
<dbReference type="RefSeq" id="WP_154496864.1">
    <property type="nucleotide sequence ID" value="NZ_VUMU01000013.1"/>
</dbReference>
<keyword evidence="1" id="KW-1277">Toxin-antitoxin system</keyword>
<dbReference type="Gene3D" id="3.30.2310.20">
    <property type="entry name" value="RelE-like"/>
    <property type="match status" value="1"/>
</dbReference>
<dbReference type="PANTHER" id="PTHR40588:SF1">
    <property type="entry name" value="MRNA INTERFERASE TOXIN YAFQ"/>
    <property type="match status" value="1"/>
</dbReference>
<gene>
    <name evidence="4" type="ORF">FYJ59_10365</name>
</gene>
<dbReference type="InterPro" id="IPR004386">
    <property type="entry name" value="Toxin_YafQ-like"/>
</dbReference>
<evidence type="ECO:0000313" key="5">
    <source>
        <dbReference type="Proteomes" id="UP000476055"/>
    </source>
</evidence>
<name>A0A6L5YJQ5_9FIRM</name>
<dbReference type="PANTHER" id="PTHR40588">
    <property type="entry name" value="MRNA INTERFERASE TOXIN YAFQ"/>
    <property type="match status" value="1"/>
</dbReference>
<dbReference type="AlphaFoldDB" id="A0A6L5YJQ5"/>
<comment type="caution">
    <text evidence="4">The sequence shown here is derived from an EMBL/GenBank/DDBJ whole genome shotgun (WGS) entry which is preliminary data.</text>
</comment>
<dbReference type="GO" id="GO:0006415">
    <property type="term" value="P:translational termination"/>
    <property type="evidence" value="ECO:0007669"/>
    <property type="project" value="TreeGrafter"/>
</dbReference>
<feature type="active site" description="Proton donor" evidence="3">
    <location>
        <position position="87"/>
    </location>
</feature>
<protein>
    <submittedName>
        <fullName evidence="4">Type II toxin-antitoxin system YafQ family toxin</fullName>
    </submittedName>
</protein>